<dbReference type="InterPro" id="IPR010606">
    <property type="entry name" value="Mib_Herc2"/>
</dbReference>
<name>A0A9L0RLB2_HORSE</name>
<feature type="compositionally biased region" description="Low complexity" evidence="10">
    <location>
        <begin position="1233"/>
        <end position="1250"/>
    </location>
</feature>
<dbReference type="Proteomes" id="UP000002281">
    <property type="component" value="Chromosome 1"/>
</dbReference>
<comment type="function">
    <text evidence="9">E3 ubiquitin-protein ligase which accepts ubiquitin from an E2 ubiquitin-conjugating enzyme in the form of a thioester and then directly transfers the ubiquitin to targeted substrates.</text>
</comment>
<evidence type="ECO:0000256" key="3">
    <source>
        <dbReference type="ARBA" id="ARBA00022553"/>
    </source>
</evidence>
<feature type="domain" description="MIB/HERC2" evidence="12">
    <location>
        <begin position="1105"/>
        <end position="1179"/>
    </location>
</feature>
<dbReference type="Gene3D" id="1.25.40.20">
    <property type="entry name" value="Ankyrin repeat-containing domain"/>
    <property type="match status" value="1"/>
</dbReference>
<dbReference type="Pfam" id="PF12796">
    <property type="entry name" value="Ank_2"/>
    <property type="match status" value="1"/>
</dbReference>
<evidence type="ECO:0000256" key="4">
    <source>
        <dbReference type="ARBA" id="ARBA00022679"/>
    </source>
</evidence>
<dbReference type="FunFam" id="1.25.40.20:FF:000033">
    <property type="entry name" value="E3 ubiquitin-protein ligase HECTD1 isoform X2"/>
    <property type="match status" value="1"/>
</dbReference>
<reference evidence="13" key="3">
    <citation type="submission" date="2025-09" db="UniProtKB">
        <authorList>
            <consortium name="Ensembl"/>
        </authorList>
    </citation>
    <scope>IDENTIFICATION</scope>
    <source>
        <strain evidence="13">Thoroughbred</strain>
    </source>
</reference>
<dbReference type="InterPro" id="IPR041200">
    <property type="entry name" value="FKBP3_BTHB"/>
</dbReference>
<evidence type="ECO:0000256" key="8">
    <source>
        <dbReference type="PROSITE-ProRule" id="PRU00104"/>
    </source>
</evidence>
<dbReference type="SUPFAM" id="SSF56204">
    <property type="entry name" value="Hect, E3 ligase catalytic domain"/>
    <property type="match status" value="1"/>
</dbReference>
<feature type="domain" description="HECT" evidence="11">
    <location>
        <begin position="1943"/>
        <end position="2315"/>
    </location>
</feature>
<proteinExistence type="inferred from homology"/>
<evidence type="ECO:0000256" key="2">
    <source>
        <dbReference type="ARBA" id="ARBA00006331"/>
    </source>
</evidence>
<dbReference type="FunFam" id="2.30.30.40:FF:000267">
    <property type="entry name" value="E3 ubiquitin-protein ligase HECTD1 isoform X3"/>
    <property type="match status" value="1"/>
</dbReference>
<evidence type="ECO:0000259" key="11">
    <source>
        <dbReference type="PROSITE" id="PS50237"/>
    </source>
</evidence>
<dbReference type="Gene3D" id="2.60.120.260">
    <property type="entry name" value="Galactose-binding domain-like"/>
    <property type="match status" value="1"/>
</dbReference>
<feature type="region of interest" description="Disordered" evidence="10">
    <location>
        <begin position="627"/>
        <end position="657"/>
    </location>
</feature>
<feature type="region of interest" description="Disordered" evidence="10">
    <location>
        <begin position="1466"/>
        <end position="1549"/>
    </location>
</feature>
<dbReference type="SMART" id="SM00119">
    <property type="entry name" value="HECTc"/>
    <property type="match status" value="1"/>
</dbReference>
<dbReference type="GO" id="GO:0006511">
    <property type="term" value="P:ubiquitin-dependent protein catabolic process"/>
    <property type="evidence" value="ECO:0007669"/>
    <property type="project" value="UniProtKB-UniRule"/>
</dbReference>
<feature type="region of interest" description="Disordered" evidence="10">
    <location>
        <begin position="1569"/>
        <end position="1589"/>
    </location>
</feature>
<feature type="region of interest" description="Disordered" evidence="10">
    <location>
        <begin position="2089"/>
        <end position="2110"/>
    </location>
</feature>
<dbReference type="InterPro" id="IPR002110">
    <property type="entry name" value="Ankyrin_rpt"/>
</dbReference>
<evidence type="ECO:0000256" key="7">
    <source>
        <dbReference type="PROSITE-ProRule" id="PRU00023"/>
    </source>
</evidence>
<feature type="region of interest" description="Disordered" evidence="10">
    <location>
        <begin position="1127"/>
        <end position="1198"/>
    </location>
</feature>
<dbReference type="SUPFAM" id="SSF159034">
    <property type="entry name" value="Mib/herc2 domain-like"/>
    <property type="match status" value="1"/>
</dbReference>
<dbReference type="SUPFAM" id="SSF48371">
    <property type="entry name" value="ARM repeat"/>
    <property type="match status" value="1"/>
</dbReference>
<dbReference type="InterPro" id="IPR045322">
    <property type="entry name" value="HECTD1/TRIP12-like"/>
</dbReference>
<feature type="compositionally biased region" description="Low complexity" evidence="10">
    <location>
        <begin position="1165"/>
        <end position="1187"/>
    </location>
</feature>
<dbReference type="FunFam" id="2.60.120.260:FF:000014">
    <property type="entry name" value="E3 ubiquitin-protein ligase HECTD1 isoform X1"/>
    <property type="match status" value="1"/>
</dbReference>
<feature type="repeat" description="ANK" evidence="7">
    <location>
        <begin position="426"/>
        <end position="458"/>
    </location>
</feature>
<feature type="compositionally biased region" description="Low complexity" evidence="10">
    <location>
        <begin position="1392"/>
        <end position="1403"/>
    </location>
</feature>
<dbReference type="PANTHER" id="PTHR45670">
    <property type="entry name" value="E3 UBIQUITIN-PROTEIN LIGASE TRIP12"/>
    <property type="match status" value="1"/>
</dbReference>
<dbReference type="CDD" id="cd21062">
    <property type="entry name" value="BTHB_HectD1"/>
    <property type="match status" value="1"/>
</dbReference>
<dbReference type="InterPro" id="IPR037252">
    <property type="entry name" value="Mib_Herc2_sf"/>
</dbReference>
<dbReference type="Gene3D" id="3.90.1750.10">
    <property type="entry name" value="Hect, E3 ligase catalytic domains"/>
    <property type="match status" value="2"/>
</dbReference>
<evidence type="ECO:0000256" key="6">
    <source>
        <dbReference type="ARBA" id="ARBA00065700"/>
    </source>
</evidence>
<dbReference type="InterPro" id="IPR008979">
    <property type="entry name" value="Galactose-bd-like_sf"/>
</dbReference>
<dbReference type="SMART" id="SM00248">
    <property type="entry name" value="ANK"/>
    <property type="match status" value="3"/>
</dbReference>
<evidence type="ECO:0000313" key="13">
    <source>
        <dbReference type="Ensembl" id="ENSECAP00000063582.1"/>
    </source>
</evidence>
<reference evidence="13 14" key="1">
    <citation type="journal article" date="2009" name="Science">
        <title>Genome sequence, comparative analysis, and population genetics of the domestic horse.</title>
        <authorList>
            <consortium name="Broad Institute Genome Sequencing Platform"/>
            <consortium name="Broad Institute Whole Genome Assembly Team"/>
            <person name="Wade C.M."/>
            <person name="Giulotto E."/>
            <person name="Sigurdsson S."/>
            <person name="Zoli M."/>
            <person name="Gnerre S."/>
            <person name="Imsland F."/>
            <person name="Lear T.L."/>
            <person name="Adelson D.L."/>
            <person name="Bailey E."/>
            <person name="Bellone R.R."/>
            <person name="Bloecker H."/>
            <person name="Distl O."/>
            <person name="Edgar R.C."/>
            <person name="Garber M."/>
            <person name="Leeb T."/>
            <person name="Mauceli E."/>
            <person name="MacLeod J.N."/>
            <person name="Penedo M.C.T."/>
            <person name="Raison J.M."/>
            <person name="Sharpe T."/>
            <person name="Vogel J."/>
            <person name="Andersson L."/>
            <person name="Antczak D.F."/>
            <person name="Biagi T."/>
            <person name="Binns M.M."/>
            <person name="Chowdhary B.P."/>
            <person name="Coleman S.J."/>
            <person name="Della Valle G."/>
            <person name="Fryc S."/>
            <person name="Guerin G."/>
            <person name="Hasegawa T."/>
            <person name="Hill E.W."/>
            <person name="Jurka J."/>
            <person name="Kiialainen A."/>
            <person name="Lindgren G."/>
            <person name="Liu J."/>
            <person name="Magnani E."/>
            <person name="Mickelson J.R."/>
            <person name="Murray J."/>
            <person name="Nergadze S.G."/>
            <person name="Onofrio R."/>
            <person name="Pedroni S."/>
            <person name="Piras M.F."/>
            <person name="Raudsepp T."/>
            <person name="Rocchi M."/>
            <person name="Roeed K.H."/>
            <person name="Ryder O.A."/>
            <person name="Searle S."/>
            <person name="Skow L."/>
            <person name="Swinburne J.E."/>
            <person name="Syvaenen A.C."/>
            <person name="Tozaki T."/>
            <person name="Valberg S.J."/>
            <person name="Vaudin M."/>
            <person name="White J.R."/>
            <person name="Zody M.C."/>
            <person name="Lander E.S."/>
            <person name="Lindblad-Toh K."/>
        </authorList>
    </citation>
    <scope>NUCLEOTIDE SEQUENCE [LARGE SCALE GENOMIC DNA]</scope>
    <source>
        <strain evidence="13 14">Thoroughbred</strain>
    </source>
</reference>
<dbReference type="FunFam" id="3.90.1750.10:FF:000021">
    <property type="entry name" value="E3 ubiquitin-protein ligase HECTD1 isoform X1"/>
    <property type="match status" value="1"/>
</dbReference>
<dbReference type="PROSITE" id="PS51416">
    <property type="entry name" value="MIB_HERC2"/>
    <property type="match status" value="1"/>
</dbReference>
<dbReference type="Ensembl" id="ENSECAT00000122516.1">
    <property type="protein sequence ID" value="ENSECAP00000063582.1"/>
    <property type="gene ID" value="ENSECAG00000023505.4"/>
</dbReference>
<comment type="catalytic activity">
    <reaction evidence="1 9">
        <text>S-ubiquitinyl-[E2 ubiquitin-conjugating enzyme]-L-cysteine + [acceptor protein]-L-lysine = [E2 ubiquitin-conjugating enzyme]-L-cysteine + N(6)-ubiquitinyl-[acceptor protein]-L-lysine.</text>
        <dbReference type="EC" id="2.3.2.26"/>
    </reaction>
</comment>
<keyword evidence="7" id="KW-0040">ANK repeat</keyword>
<dbReference type="FunFam" id="3.30.2160.10:FF:000009">
    <property type="entry name" value="E3 ubiquitin-protein ligase HECTD1 isoform X1"/>
    <property type="match status" value="1"/>
</dbReference>
<keyword evidence="14" id="KW-1185">Reference proteome</keyword>
<evidence type="ECO:0000256" key="5">
    <source>
        <dbReference type="ARBA" id="ARBA00022786"/>
    </source>
</evidence>
<feature type="repeat" description="ANK" evidence="7">
    <location>
        <begin position="395"/>
        <end position="427"/>
    </location>
</feature>
<dbReference type="Pfam" id="PF18410">
    <property type="entry name" value="BTHB"/>
    <property type="match status" value="1"/>
</dbReference>
<feature type="compositionally biased region" description="Basic and acidic residues" evidence="10">
    <location>
        <begin position="491"/>
        <end position="501"/>
    </location>
</feature>
<dbReference type="Gene3D" id="3.30.2160.10">
    <property type="entry name" value="Hect, E3 ligase catalytic domain"/>
    <property type="match status" value="1"/>
</dbReference>
<feature type="region of interest" description="Disordered" evidence="10">
    <location>
        <begin position="707"/>
        <end position="748"/>
    </location>
</feature>
<dbReference type="InterPro" id="IPR012919">
    <property type="entry name" value="SUN_dom"/>
</dbReference>
<keyword evidence="4 9" id="KW-0808">Transferase</keyword>
<feature type="region of interest" description="Disordered" evidence="10">
    <location>
        <begin position="489"/>
        <end position="513"/>
    </location>
</feature>
<feature type="region of interest" description="Disordered" evidence="10">
    <location>
        <begin position="1384"/>
        <end position="1403"/>
    </location>
</feature>
<feature type="region of interest" description="Disordered" evidence="10">
    <location>
        <begin position="247"/>
        <end position="269"/>
    </location>
</feature>
<comment type="pathway">
    <text evidence="9">Protein modification; protein ubiquitination.</text>
</comment>
<feature type="compositionally biased region" description="Polar residues" evidence="10">
    <location>
        <begin position="1261"/>
        <end position="1271"/>
    </location>
</feature>
<feature type="compositionally biased region" description="Polar residues" evidence="10">
    <location>
        <begin position="1146"/>
        <end position="1157"/>
    </location>
</feature>
<feature type="compositionally biased region" description="Acidic residues" evidence="10">
    <location>
        <begin position="1466"/>
        <end position="1495"/>
    </location>
</feature>
<dbReference type="SUPFAM" id="SSF48403">
    <property type="entry name" value="Ankyrin repeat"/>
    <property type="match status" value="1"/>
</dbReference>
<feature type="compositionally biased region" description="Basic and acidic residues" evidence="10">
    <location>
        <begin position="639"/>
        <end position="657"/>
    </location>
</feature>
<reference evidence="13" key="2">
    <citation type="submission" date="2025-08" db="UniProtKB">
        <authorList>
            <consortium name="Ensembl"/>
        </authorList>
    </citation>
    <scope>IDENTIFICATION</scope>
    <source>
        <strain evidence="13">Thoroughbred</strain>
    </source>
</reference>
<dbReference type="GO" id="GO:0046872">
    <property type="term" value="F:metal ion binding"/>
    <property type="evidence" value="ECO:0007669"/>
    <property type="project" value="InterPro"/>
</dbReference>
<feature type="compositionally biased region" description="Basic and acidic residues" evidence="10">
    <location>
        <begin position="718"/>
        <end position="729"/>
    </location>
</feature>
<dbReference type="EC" id="2.3.2.26" evidence="9"/>
<feature type="compositionally biased region" description="Low complexity" evidence="10">
    <location>
        <begin position="707"/>
        <end position="717"/>
    </location>
</feature>
<dbReference type="Pfam" id="PF00632">
    <property type="entry name" value="HECT"/>
    <property type="match status" value="1"/>
</dbReference>
<dbReference type="Gene3D" id="2.30.30.40">
    <property type="entry name" value="SH3 Domains"/>
    <property type="match status" value="1"/>
</dbReference>
<dbReference type="PROSITE" id="PS50237">
    <property type="entry name" value="HECT"/>
    <property type="match status" value="1"/>
</dbReference>
<keyword evidence="5 8" id="KW-0833">Ubl conjugation pathway</keyword>
<comment type="similarity">
    <text evidence="2 9">Belongs to the UPL family. K-HECT subfamily.</text>
</comment>
<sequence length="2315" mass="256412">MADVDPDTLLEWLQMGQGDERDMQLIALEQLCMLLLMSDNVDRCFETCPPRTFLPALCKIFLDESAPDNVLEVTARAITYYLDVSAECTRRIVGVDGAIKALCNRLVVVELNNRTSRDLAEQCVKVLELICTRESGAVFEAGGLNCVLTFIRDSGHLVHKDTLHSAMAVVSRLCGKMEPQDSSLEICVESLSSLLKHEDHQVSDGALRCFASLADRFTRRGVDPAPLAKHGLTEELLSRMAAAGGTVSGPSSACKPGRGTTGAPSTAADSKLSNQVSTIVSLLSTLCRGSPVVTHDLLRSELPDSIESALQGDERCVLDTMRLVDLLLVLLFEGRKALPKSSAGSTGRIPGLRRLDSSGERSHRQLIDCIRSKDTDALIDAIDTGAFEVNFMDDVGQTLLNWASAFGTQEMVEFLCERGADVNRGQRSSSLHYAACFGRPQVAKTLLRHGANPDLRDEDGKTPLDKARERGHSEVVAILQSPGDWMCPVNKGDDKKKKDTNKDEEECNEPKGDPEMAPIYLKRLLPVFAQTFQQTMLPSIRKASLALIRKMIHFCSEALLKEVCDSDVGHNLPTILVEITATVLDQEDDDDGHLLALQIIRDLVDKGGDIFLDQLARLGVISKVSTLAGPSSDDENEEESKPEKEDEPQEDAKELQQGKPYHWRDWSIIRGRDCLYIWSDAAALELSNGSNGWFRFILDGKLATMYSSGSPEGGSDSSESRSEFLEKLQRARGQVKPSTSSQPILSAPGPTKLTVGNWSLTCLKEGEIAIHNSDGQQATILKEDLPGFVFESNRGTKHSFTAETSLGSEFVTGWTGKRGRKLKSKLEKTKQKILTRRLRFRLERAPGETALIDRTGRMLKMEPLATVESLEQYLLKMVAKQWYDFDRSSFVFVRKLREGQNFIFRHQHDFDENGIIYWIGTNAKTAYEWVNPAAYGLVVVTSSEGRNLPYGRLEDILSRDNSALNCHSNDDKNAWFAIDLGLWVIPSAYTLRHARGYGRSALRNWVFQVSKDGQNWTPLYTHVDDCSLNEPGSTATWPLDPPKDEKQGWRHVRIKQMGKNASGQTHYLSLSGFELYGTVNGVCEDQLGKAAKEAEANLRRQRRLVRSQVLKYMVPGARVIRGLDWKWRDQDGSPQGEGTVTGELHNGTTQSWSSLVKNNCPDKTSAAAGSSSRKGSSSSVCSVASSSDISLGSTKTERRSEIVMEHSIVSGADVHEPIVVLSSAENVPQTEVGSSSSASTSTLTAETGSENAERKLGPDSSVRTPGESSAISMGIVSVSSPDVSSVSELTNKEAASQRPLSSSASNRLSVSSLLAAGAPMSSSASVPNLSSRETSSLESFVRRVANIARTNATNNMNLSRSSSDNNTNTLGRNVMSTATSPLMGAQSFPNLTTPGTTSTVTMSTSSVTSSSNVATATTVLSVGQSLSNTLTTSLTSTSSESDTGQEAEYSLYDFLDSCRASTLLAELDDDEDLPEPDEEDDENEDDNQEDQEYEEVMILRRPSLQRRAGSRSDVTHHAVTSQLPQVPAGAGSRPIGEQEEEEYETKGGRRRTWDDDYVLKRQFSALVPAFDPRPGRTNVQQTTDLEIPPPGTPHSELLEEVECTPSPRLALTLKVTGLGTTREVELPLTNFRSTIFYYVQKLLQLSCNGNVKSDKLRRIWEPTYTIMYREMKDSDKEKENGKMGCWSIEHVEQYLGTDELPKNDLITYLQKNADAAFLRHWKLTGTNKSIRKNRNCSQLIAAYKDFCEHGTKSGLNQGAISTLQSSDILSLTKEQPQAKAGNGQNSCGVEDVLQLLRILYIVASDPYSRISQEEGDEQPQFTFPPDEFTSKKITTKILQQIEEPLALASGALPDWCEQLTSKCPFLIPFETRQLYFTCTAFGASRAIVWLQNRREATVERTRTTSSVRRDDPGEFRVGRLKHERVKVPRGESLMEWAENVMQIHADRKSVLEVEFLGEEGTGLGPTLEFYALVAAEFQRTDLGAWLCDDNFPDDESRHVDLGGGLKPPGYYVQRSCGLFTAPFPQDSDELERITKLFHFLGIFLAKCIQDNRLVDLPISKPFFKLMCMGDIKSNMSKLIYESRGDRDLHCTESQSEASTEEGHDSLSVGSFEEDSKSEFILDPPKPKPPAWFNGILTWEDFELVNPHRARFLKEIKDLAIKRRQILSNKGLSEDEKNTKLQELVLKNPSGSGPPLSIEDLGLNFQFCPSSRIYGFTAVDLKPSGEDEMITMDNAEEYVDLMFDFCMHTGIQKQMEAFRDGFNKVFPMEKLSSFSHEEVQMILCGNQSPSWAAEDIINYTEPKLGYTRDRYVLVIF</sequence>
<dbReference type="InterPro" id="IPR035983">
    <property type="entry name" value="Hect_E3_ubiquitin_ligase"/>
</dbReference>
<dbReference type="Gene3D" id="1.10.720.80">
    <property type="match status" value="1"/>
</dbReference>
<dbReference type="GeneTree" id="ENSGT00940000156572"/>
<evidence type="ECO:0000313" key="14">
    <source>
        <dbReference type="Proteomes" id="UP000002281"/>
    </source>
</evidence>
<dbReference type="InterPro" id="IPR011989">
    <property type="entry name" value="ARM-like"/>
</dbReference>
<accession>A0A9L0RLB2</accession>
<dbReference type="InterPro" id="IPR000569">
    <property type="entry name" value="HECT_dom"/>
</dbReference>
<dbReference type="GO" id="GO:0016567">
    <property type="term" value="P:protein ubiquitination"/>
    <property type="evidence" value="ECO:0007669"/>
    <property type="project" value="InterPro"/>
</dbReference>
<evidence type="ECO:0000259" key="12">
    <source>
        <dbReference type="PROSITE" id="PS51416"/>
    </source>
</evidence>
<feature type="region of interest" description="Disordered" evidence="10">
    <location>
        <begin position="1288"/>
        <end position="1307"/>
    </location>
</feature>
<feature type="region of interest" description="Disordered" evidence="10">
    <location>
        <begin position="1225"/>
        <end position="1275"/>
    </location>
</feature>
<comment type="caution">
    <text evidence="8">Lacks conserved residue(s) required for the propagation of feature annotation.</text>
</comment>
<evidence type="ECO:0000256" key="9">
    <source>
        <dbReference type="RuleBase" id="RU369009"/>
    </source>
</evidence>
<dbReference type="FunFam" id="1.25.10.10:FF:000051">
    <property type="entry name" value="E3 ubiquitin-protein ligase HECTD1 isoform X1"/>
    <property type="match status" value="1"/>
</dbReference>
<evidence type="ECO:0000256" key="10">
    <source>
        <dbReference type="SAM" id="MobiDB-lite"/>
    </source>
</evidence>
<protein>
    <recommendedName>
        <fullName evidence="9">E3 ubiquitin-protein ligase</fullName>
        <ecNumber evidence="9">2.3.2.26</ecNumber>
    </recommendedName>
</protein>
<gene>
    <name evidence="13" type="primary">HECTD1</name>
</gene>
<comment type="subunit">
    <text evidence="6">Interacts with IGSF1.</text>
</comment>
<organism evidence="13 14">
    <name type="scientific">Equus caballus</name>
    <name type="common">Horse</name>
    <dbReference type="NCBI Taxonomy" id="9796"/>
    <lineage>
        <taxon>Eukaryota</taxon>
        <taxon>Metazoa</taxon>
        <taxon>Chordata</taxon>
        <taxon>Craniata</taxon>
        <taxon>Vertebrata</taxon>
        <taxon>Euteleostomi</taxon>
        <taxon>Mammalia</taxon>
        <taxon>Eutheria</taxon>
        <taxon>Laurasiatheria</taxon>
        <taxon>Perissodactyla</taxon>
        <taxon>Equidae</taxon>
        <taxon>Equus</taxon>
    </lineage>
</organism>
<dbReference type="SUPFAM" id="SSF49785">
    <property type="entry name" value="Galactose-binding domain-like"/>
    <property type="match status" value="1"/>
</dbReference>
<dbReference type="PROSITE" id="PS50297">
    <property type="entry name" value="ANK_REP_REGION"/>
    <property type="match status" value="2"/>
</dbReference>
<evidence type="ECO:0000256" key="1">
    <source>
        <dbReference type="ARBA" id="ARBA00000885"/>
    </source>
</evidence>
<dbReference type="FunFam" id="3.90.1750.10:FF:000018">
    <property type="entry name" value="E3 ubiquitin-protein ligase HECTD1 isoform X1"/>
    <property type="match status" value="1"/>
</dbReference>
<keyword evidence="3" id="KW-0597">Phosphoprotein</keyword>
<dbReference type="FunFam" id="1.10.720.80:FF:000001">
    <property type="entry name" value="E3 ubiquitin-protein ligase HECTD1 isoform X3"/>
    <property type="match status" value="1"/>
</dbReference>
<dbReference type="Gene3D" id="1.25.10.10">
    <property type="entry name" value="Leucine-rich Repeat Variant"/>
    <property type="match status" value="1"/>
</dbReference>
<dbReference type="PROSITE" id="PS50088">
    <property type="entry name" value="ANK_REPEAT"/>
    <property type="match status" value="2"/>
</dbReference>
<dbReference type="Pfam" id="PF07738">
    <property type="entry name" value="Sad1_UNC"/>
    <property type="match status" value="1"/>
</dbReference>
<dbReference type="GO" id="GO:0061630">
    <property type="term" value="F:ubiquitin protein ligase activity"/>
    <property type="evidence" value="ECO:0007669"/>
    <property type="project" value="UniProtKB-UniRule"/>
</dbReference>
<dbReference type="InterPro" id="IPR016024">
    <property type="entry name" value="ARM-type_fold"/>
</dbReference>
<dbReference type="PANTHER" id="PTHR45670:SF1">
    <property type="entry name" value="E3 UBIQUITIN-PROTEIN LIGASE HECTD1"/>
    <property type="match status" value="1"/>
</dbReference>
<dbReference type="InterPro" id="IPR036770">
    <property type="entry name" value="Ankyrin_rpt-contain_sf"/>
</dbReference>